<accession>A0A1G2Q4V2</accession>
<proteinExistence type="predicted"/>
<protein>
    <submittedName>
        <fullName evidence="1">Uncharacterized protein</fullName>
    </submittedName>
</protein>
<gene>
    <name evidence="1" type="ORF">A2388_01220</name>
</gene>
<comment type="caution">
    <text evidence="1">The sequence shown here is derived from an EMBL/GenBank/DDBJ whole genome shotgun (WGS) entry which is preliminary data.</text>
</comment>
<sequence length="248" mass="27935">MKSNVEVLRLIKSCGDNFVRLLQKLGILYVRPKRGLEPIGPAVGRQSTYTNPVNGEEPLHYVSENYYNGKVLLLYPLVIKHLAQAILTQMNKEYAIKEAEFQGLGPGGEMLAHILQLQMDKLLSNNSSINSDNGRDKVVLVQDILEPIPLGKAIEANRNKGKLASLICTIVNPDTCFTDFIHAPQGPIMLITLIKEVLVRYRQDHLLVKADVESGNIIWDPKNEWDKLAKVMEEADVESERERQRLVV</sequence>
<dbReference type="EMBL" id="MHTC01000028">
    <property type="protein sequence ID" value="OHA55059.1"/>
    <property type="molecule type" value="Genomic_DNA"/>
</dbReference>
<dbReference type="Proteomes" id="UP000177575">
    <property type="component" value="Unassembled WGS sequence"/>
</dbReference>
<dbReference type="AlphaFoldDB" id="A0A1G2Q4V2"/>
<reference evidence="1 2" key="1">
    <citation type="journal article" date="2016" name="Nat. Commun.">
        <title>Thousands of microbial genomes shed light on interconnected biogeochemical processes in an aquifer system.</title>
        <authorList>
            <person name="Anantharaman K."/>
            <person name="Brown C.T."/>
            <person name="Hug L.A."/>
            <person name="Sharon I."/>
            <person name="Castelle C.J."/>
            <person name="Probst A.J."/>
            <person name="Thomas B.C."/>
            <person name="Singh A."/>
            <person name="Wilkins M.J."/>
            <person name="Karaoz U."/>
            <person name="Brodie E.L."/>
            <person name="Williams K.H."/>
            <person name="Hubbard S.S."/>
            <person name="Banfield J.F."/>
        </authorList>
    </citation>
    <scope>NUCLEOTIDE SEQUENCE [LARGE SCALE GENOMIC DNA]</scope>
</reference>
<name>A0A1G2Q4V2_9BACT</name>
<organism evidence="1 2">
    <name type="scientific">Candidatus Veblenbacteria bacterium RIFOXYB1_FULL_43_13</name>
    <dbReference type="NCBI Taxonomy" id="1802426"/>
    <lineage>
        <taxon>Bacteria</taxon>
        <taxon>Candidatus Vebleniibacteriota</taxon>
    </lineage>
</organism>
<evidence type="ECO:0000313" key="2">
    <source>
        <dbReference type="Proteomes" id="UP000177575"/>
    </source>
</evidence>
<evidence type="ECO:0000313" key="1">
    <source>
        <dbReference type="EMBL" id="OHA55059.1"/>
    </source>
</evidence>